<comment type="caution">
    <text evidence="1">The sequence shown here is derived from an EMBL/GenBank/DDBJ whole genome shotgun (WGS) entry which is preliminary data.</text>
</comment>
<dbReference type="EMBL" id="ALYM01000001">
    <property type="protein sequence ID" value="EMG26235.1"/>
    <property type="molecule type" value="Genomic_DNA"/>
</dbReference>
<evidence type="ECO:0000313" key="1">
    <source>
        <dbReference type="EMBL" id="EMG26235.1"/>
    </source>
</evidence>
<protein>
    <submittedName>
        <fullName evidence="1">Phage protein</fullName>
    </submittedName>
</protein>
<accession>A0ABP2T0M7</accession>
<reference evidence="1 2" key="1">
    <citation type="journal article" date="2013" name="PLoS ONE">
        <title>Comparative Genomic Characterization of Three Streptococcus parauberis Strains in Fish Pathogen, as Assessed by Wide-Genome Analyses.</title>
        <authorList>
            <person name="Nho S.W."/>
            <person name="Hikima J."/>
            <person name="Park S.B."/>
            <person name="Jang H.B."/>
            <person name="Cha I.S."/>
            <person name="Yasuike M."/>
            <person name="Nakamura Y."/>
            <person name="Fujiwara A."/>
            <person name="Sano M."/>
            <person name="Kanai K."/>
            <person name="Kondo H."/>
            <person name="Hirono I."/>
            <person name="Takeyama H."/>
            <person name="Aoki T."/>
            <person name="Jung T.S."/>
        </authorList>
    </citation>
    <scope>NUCLEOTIDE SEQUENCE [LARGE SCALE GENOMIC DNA]</scope>
    <source>
        <strain evidence="1 2">KRS-02083</strain>
    </source>
</reference>
<keyword evidence="2" id="KW-1185">Reference proteome</keyword>
<sequence length="64" mass="7420">MEGLQKAINKLSEDLKDNDYKWANSQAHRDRLQAGQDKHEERIGDVEDTLINHDARISFLEKGK</sequence>
<name>A0ABP2T0M7_9STRE</name>
<evidence type="ECO:0000313" key="2">
    <source>
        <dbReference type="Proteomes" id="UP000011769"/>
    </source>
</evidence>
<organism evidence="1 2">
    <name type="scientific">Streptococcus parauberis KRS-02083</name>
    <dbReference type="NCBI Taxonomy" id="1207545"/>
    <lineage>
        <taxon>Bacteria</taxon>
        <taxon>Bacillati</taxon>
        <taxon>Bacillota</taxon>
        <taxon>Bacilli</taxon>
        <taxon>Lactobacillales</taxon>
        <taxon>Streptococcaceae</taxon>
        <taxon>Streptococcus</taxon>
    </lineage>
</organism>
<dbReference type="Proteomes" id="UP000011769">
    <property type="component" value="Unassembled WGS sequence"/>
</dbReference>
<gene>
    <name evidence="1" type="ORF">SPJ1_0197</name>
</gene>
<proteinExistence type="predicted"/>